<reference evidence="4" key="1">
    <citation type="submission" date="2023-10" db="EMBL/GenBank/DDBJ databases">
        <title>Genome assembly of Pristionchus species.</title>
        <authorList>
            <person name="Yoshida K."/>
            <person name="Sommer R.J."/>
        </authorList>
    </citation>
    <scope>NUCLEOTIDE SEQUENCE</scope>
    <source>
        <strain evidence="4">RS0144</strain>
    </source>
</reference>
<gene>
    <name evidence="4" type="ORF">PENTCL1PPCAC_22476</name>
</gene>
<organism evidence="4 5">
    <name type="scientific">Pristionchus entomophagus</name>
    <dbReference type="NCBI Taxonomy" id="358040"/>
    <lineage>
        <taxon>Eukaryota</taxon>
        <taxon>Metazoa</taxon>
        <taxon>Ecdysozoa</taxon>
        <taxon>Nematoda</taxon>
        <taxon>Chromadorea</taxon>
        <taxon>Rhabditida</taxon>
        <taxon>Rhabditina</taxon>
        <taxon>Diplogasteromorpha</taxon>
        <taxon>Diplogasteroidea</taxon>
        <taxon>Neodiplogasteridae</taxon>
        <taxon>Pristionchus</taxon>
    </lineage>
</organism>
<evidence type="ECO:0000256" key="1">
    <source>
        <dbReference type="PROSITE-ProRule" id="PRU01005"/>
    </source>
</evidence>
<comment type="caution">
    <text evidence="4">The sequence shown here is derived from an EMBL/GenBank/DDBJ whole genome shotgun (WGS) entry which is preliminary data.</text>
</comment>
<keyword evidence="2" id="KW-0472">Membrane</keyword>
<dbReference type="Gene3D" id="1.10.10.1870">
    <property type="entry name" value="ShTK domain-like"/>
    <property type="match status" value="2"/>
</dbReference>
<evidence type="ECO:0000256" key="2">
    <source>
        <dbReference type="SAM" id="Phobius"/>
    </source>
</evidence>
<dbReference type="InterPro" id="IPR003582">
    <property type="entry name" value="ShKT_dom"/>
</dbReference>
<dbReference type="EMBL" id="BTSX01000005">
    <property type="protein sequence ID" value="GMT00302.1"/>
    <property type="molecule type" value="Genomic_DNA"/>
</dbReference>
<dbReference type="PROSITE" id="PS51670">
    <property type="entry name" value="SHKT"/>
    <property type="match status" value="1"/>
</dbReference>
<dbReference type="AlphaFoldDB" id="A0AAV5U1A7"/>
<proteinExistence type="predicted"/>
<dbReference type="Pfam" id="PF01549">
    <property type="entry name" value="ShK"/>
    <property type="match status" value="2"/>
</dbReference>
<name>A0AAV5U1A7_9BILA</name>
<evidence type="ECO:0000313" key="5">
    <source>
        <dbReference type="Proteomes" id="UP001432027"/>
    </source>
</evidence>
<feature type="non-terminal residue" evidence="4">
    <location>
        <position position="1"/>
    </location>
</feature>
<evidence type="ECO:0000313" key="4">
    <source>
        <dbReference type="EMBL" id="GMT00302.1"/>
    </source>
</evidence>
<feature type="domain" description="ShKT" evidence="3">
    <location>
        <begin position="108"/>
        <end position="148"/>
    </location>
</feature>
<keyword evidence="2" id="KW-0812">Transmembrane</keyword>
<comment type="caution">
    <text evidence="1">Lacks conserved residue(s) required for the propagation of feature annotation.</text>
</comment>
<dbReference type="Proteomes" id="UP001432027">
    <property type="component" value="Unassembled WGS sequence"/>
</dbReference>
<dbReference type="SMART" id="SM00254">
    <property type="entry name" value="ShKT"/>
    <property type="match status" value="2"/>
</dbReference>
<dbReference type="PANTHER" id="PTHR46219:SF5">
    <property type="entry name" value="SHKT DOMAIN-CONTAINING PROTEIN"/>
    <property type="match status" value="1"/>
</dbReference>
<keyword evidence="2" id="KW-1133">Transmembrane helix</keyword>
<protein>
    <recommendedName>
        <fullName evidence="3">ShKT domain-containing protein</fullName>
    </recommendedName>
</protein>
<keyword evidence="5" id="KW-1185">Reference proteome</keyword>
<accession>A0AAV5U1A7</accession>
<evidence type="ECO:0000259" key="3">
    <source>
        <dbReference type="PROSITE" id="PS51670"/>
    </source>
</evidence>
<sequence length="148" mass="16111">SIERCNDGLPHLRSSYLISCFHLSKCQSPIPPSPHPSPFSLMIQFLLIALLISPVFSAWNINDSLCKDRANPTTGKNECEGFSHLCSIDGYSVIMTQECPKTCGRCGCVDLPNPSSGITSCSSLRDKCNDASYKARMAVQCKKTCGLC</sequence>
<feature type="transmembrane region" description="Helical" evidence="2">
    <location>
        <begin position="41"/>
        <end position="61"/>
    </location>
</feature>
<dbReference type="PANTHER" id="PTHR46219">
    <property type="entry name" value="PROTEIN CBG11138"/>
    <property type="match status" value="1"/>
</dbReference>